<evidence type="ECO:0000256" key="5">
    <source>
        <dbReference type="SAM" id="SignalP"/>
    </source>
</evidence>
<evidence type="ECO:0000256" key="1">
    <source>
        <dbReference type="ARBA" id="ARBA00007534"/>
    </source>
</evidence>
<dbReference type="PANTHER" id="PTHR33630">
    <property type="entry name" value="CUTINASE RV1984C-RELATED-RELATED"/>
    <property type="match status" value="1"/>
</dbReference>
<dbReference type="Gene3D" id="3.40.50.1820">
    <property type="entry name" value="alpha/beta hydrolase"/>
    <property type="match status" value="1"/>
</dbReference>
<proteinExistence type="inferred from homology"/>
<feature type="signal peptide" evidence="5">
    <location>
        <begin position="1"/>
        <end position="22"/>
    </location>
</feature>
<dbReference type="SMART" id="SM01110">
    <property type="entry name" value="Cutinase"/>
    <property type="match status" value="1"/>
</dbReference>
<keyword evidence="2" id="KW-0719">Serine esterase</keyword>
<evidence type="ECO:0000256" key="4">
    <source>
        <dbReference type="ARBA" id="ARBA00023157"/>
    </source>
</evidence>
<keyword evidence="4" id="KW-1015">Disulfide bond</keyword>
<evidence type="ECO:0008006" key="8">
    <source>
        <dbReference type="Google" id="ProtNLM"/>
    </source>
</evidence>
<evidence type="ECO:0000313" key="7">
    <source>
        <dbReference type="Proteomes" id="UP001500822"/>
    </source>
</evidence>
<evidence type="ECO:0000256" key="3">
    <source>
        <dbReference type="ARBA" id="ARBA00022801"/>
    </source>
</evidence>
<feature type="chain" id="PRO_5046611732" description="PE-PPE domain-containing protein" evidence="5">
    <location>
        <begin position="23"/>
        <end position="419"/>
    </location>
</feature>
<gene>
    <name evidence="6" type="ORF">GCM10023217_34830</name>
</gene>
<dbReference type="PANTHER" id="PTHR33630:SF9">
    <property type="entry name" value="CUTINASE 4"/>
    <property type="match status" value="1"/>
</dbReference>
<keyword evidence="7" id="KW-1185">Reference proteome</keyword>
<name>A0ABP8ZM30_9ACTN</name>
<accession>A0ABP8ZM30</accession>
<dbReference type="InterPro" id="IPR029058">
    <property type="entry name" value="AB_hydrolase_fold"/>
</dbReference>
<comment type="similarity">
    <text evidence="1">Belongs to the cutinase family.</text>
</comment>
<sequence>MVLLAAGLLSPMLPTNVGTASAAPNCPQVMEFSTGGAAQPDGIRLGAMGKSVPADTQRTKVHYSASISPVGGNISGAESTAEGERNLRRAARSFRARCPESHIRLVGFSQGALVTGNVCNTFDSDPVMARNTSCVLYSDPRRPDPVRPGVMATLPSFVPGFPMMGPRPQTRNIRVTQVCQTNDGICAAPNPILDPIGFVNNLLGYLVYGAHGDYFAAPHTVDDGHLHTVRRAPYIPTADTVRPAPGIPTLYDVLDPVSRLFITPAPIATTYRPTPVAAYFPPILGWALPPRIGAIVLPPITDLQAIPITVVQLVDAVVGTVADAVDAITVPGVVAAEQIPSTPVAVPVTQDAELAAGPLAPLIPRDGTETELSRVSEIASNVFGSTAADGAQLDRMAAQAAVSGLPAFTVPAEVPLADA</sequence>
<dbReference type="Proteomes" id="UP001500822">
    <property type="component" value="Unassembled WGS sequence"/>
</dbReference>
<comment type="caution">
    <text evidence="6">The sequence shown here is derived from an EMBL/GenBank/DDBJ whole genome shotgun (WGS) entry which is preliminary data.</text>
</comment>
<evidence type="ECO:0000313" key="6">
    <source>
        <dbReference type="EMBL" id="GAA4759508.1"/>
    </source>
</evidence>
<protein>
    <recommendedName>
        <fullName evidence="8">PE-PPE domain-containing protein</fullName>
    </recommendedName>
</protein>
<dbReference type="EMBL" id="BAABIE010000036">
    <property type="protein sequence ID" value="GAA4759508.1"/>
    <property type="molecule type" value="Genomic_DNA"/>
</dbReference>
<keyword evidence="5" id="KW-0732">Signal</keyword>
<dbReference type="Pfam" id="PF01083">
    <property type="entry name" value="Cutinase"/>
    <property type="match status" value="1"/>
</dbReference>
<evidence type="ECO:0000256" key="2">
    <source>
        <dbReference type="ARBA" id="ARBA00022487"/>
    </source>
</evidence>
<dbReference type="InterPro" id="IPR000675">
    <property type="entry name" value="Cutinase/axe"/>
</dbReference>
<organism evidence="6 7">
    <name type="scientific">Gordonia alkaliphila</name>
    <dbReference type="NCBI Taxonomy" id="1053547"/>
    <lineage>
        <taxon>Bacteria</taxon>
        <taxon>Bacillati</taxon>
        <taxon>Actinomycetota</taxon>
        <taxon>Actinomycetes</taxon>
        <taxon>Mycobacteriales</taxon>
        <taxon>Gordoniaceae</taxon>
        <taxon>Gordonia</taxon>
    </lineage>
</organism>
<reference evidence="7" key="1">
    <citation type="journal article" date="2019" name="Int. J. Syst. Evol. Microbiol.">
        <title>The Global Catalogue of Microorganisms (GCM) 10K type strain sequencing project: providing services to taxonomists for standard genome sequencing and annotation.</title>
        <authorList>
            <consortium name="The Broad Institute Genomics Platform"/>
            <consortium name="The Broad Institute Genome Sequencing Center for Infectious Disease"/>
            <person name="Wu L."/>
            <person name="Ma J."/>
        </authorList>
    </citation>
    <scope>NUCLEOTIDE SEQUENCE [LARGE SCALE GENOMIC DNA]</scope>
    <source>
        <strain evidence="7">JCM 18077</strain>
    </source>
</reference>
<keyword evidence="3" id="KW-0378">Hydrolase</keyword>
<dbReference type="SUPFAM" id="SSF53474">
    <property type="entry name" value="alpha/beta-Hydrolases"/>
    <property type="match status" value="1"/>
</dbReference>